<dbReference type="EMBL" id="JAMOIM010000006">
    <property type="protein sequence ID" value="MCW6508470.1"/>
    <property type="molecule type" value="Genomic_DNA"/>
</dbReference>
<comment type="caution">
    <text evidence="1">The sequence shown here is derived from an EMBL/GenBank/DDBJ whole genome shotgun (WGS) entry which is preliminary data.</text>
</comment>
<dbReference type="Pfam" id="PF04199">
    <property type="entry name" value="Cyclase"/>
    <property type="match status" value="1"/>
</dbReference>
<dbReference type="InterPro" id="IPR037175">
    <property type="entry name" value="KFase_sf"/>
</dbReference>
<dbReference type="PANTHER" id="PTHR31118">
    <property type="entry name" value="CYCLASE-LIKE PROTEIN 2"/>
    <property type="match status" value="1"/>
</dbReference>
<dbReference type="InterPro" id="IPR007325">
    <property type="entry name" value="KFase/CYL"/>
</dbReference>
<sequence length="227" mass="25564">MLVDLTHVFRENMPGFRLRNESGELVEFSARIRPFLTHAQSAPNYDNKASFEISEVQFQTSIGTYMDSPRHRFPDKGDIATLALPRLVLEGVVIDARHAEPSQGLTLADVTLPETLKGKAVLVNFGWDRFWGQDTYYQVPYLARDVLERLRAEGIGLFGVDTINADCITDPERPAHSWLLADDILIVENLTGLHLLHGRSFRFFSIPIPIEGAVAFPVRAFAELRES</sequence>
<dbReference type="Gene3D" id="3.50.30.50">
    <property type="entry name" value="Putative cyclase"/>
    <property type="match status" value="1"/>
</dbReference>
<dbReference type="PANTHER" id="PTHR31118:SF32">
    <property type="entry name" value="KYNURENINE FORMAMIDASE"/>
    <property type="match status" value="1"/>
</dbReference>
<dbReference type="Proteomes" id="UP001165667">
    <property type="component" value="Unassembled WGS sequence"/>
</dbReference>
<name>A0AA41Z133_9HYPH</name>
<protein>
    <submittedName>
        <fullName evidence="1">Cyclase family protein</fullName>
    </submittedName>
</protein>
<dbReference type="RefSeq" id="WP_282584842.1">
    <property type="nucleotide sequence ID" value="NZ_JAMOIM010000006.1"/>
</dbReference>
<accession>A0AA41Z133</accession>
<evidence type="ECO:0000313" key="1">
    <source>
        <dbReference type="EMBL" id="MCW6508470.1"/>
    </source>
</evidence>
<proteinExistence type="predicted"/>
<dbReference type="GO" id="GO:0004061">
    <property type="term" value="F:arylformamidase activity"/>
    <property type="evidence" value="ECO:0007669"/>
    <property type="project" value="InterPro"/>
</dbReference>
<reference evidence="1" key="1">
    <citation type="submission" date="2022-05" db="EMBL/GenBank/DDBJ databases">
        <authorList>
            <person name="Pankratov T."/>
        </authorList>
    </citation>
    <scope>NUCLEOTIDE SEQUENCE</scope>
    <source>
        <strain evidence="1">BP6-180914</strain>
    </source>
</reference>
<evidence type="ECO:0000313" key="2">
    <source>
        <dbReference type="Proteomes" id="UP001165667"/>
    </source>
</evidence>
<gene>
    <name evidence="1" type="ORF">M8523_10620</name>
</gene>
<dbReference type="SUPFAM" id="SSF102198">
    <property type="entry name" value="Putative cyclase"/>
    <property type="match status" value="1"/>
</dbReference>
<dbReference type="GO" id="GO:0019441">
    <property type="term" value="P:L-tryptophan catabolic process to kynurenine"/>
    <property type="evidence" value="ECO:0007669"/>
    <property type="project" value="InterPro"/>
</dbReference>
<keyword evidence="2" id="KW-1185">Reference proteome</keyword>
<dbReference type="AlphaFoldDB" id="A0AA41Z133"/>
<organism evidence="1 2">
    <name type="scientific">Lichenifustis flavocetrariae</name>
    <dbReference type="NCBI Taxonomy" id="2949735"/>
    <lineage>
        <taxon>Bacteria</taxon>
        <taxon>Pseudomonadati</taxon>
        <taxon>Pseudomonadota</taxon>
        <taxon>Alphaproteobacteria</taxon>
        <taxon>Hyphomicrobiales</taxon>
        <taxon>Lichenihabitantaceae</taxon>
        <taxon>Lichenifustis</taxon>
    </lineage>
</organism>